<dbReference type="GO" id="GO:0071555">
    <property type="term" value="P:cell wall organization"/>
    <property type="evidence" value="ECO:0007669"/>
    <property type="project" value="UniProtKB-KW"/>
</dbReference>
<dbReference type="PANTHER" id="PTHR30518">
    <property type="entry name" value="ENDOLYTIC MUREIN TRANSGLYCOSYLASE"/>
    <property type="match status" value="1"/>
</dbReference>
<dbReference type="EMBL" id="PCTL01000026">
    <property type="protein sequence ID" value="PIP73278.1"/>
    <property type="molecule type" value="Genomic_DNA"/>
</dbReference>
<evidence type="ECO:0000256" key="3">
    <source>
        <dbReference type="ARBA" id="ARBA00022989"/>
    </source>
</evidence>
<sequence length="149" mass="16878">MKENFIEKISTTAPAIKDFGESVHDVVVMASLLEKEARTMETREVIAGILWKRLKDGMPLQVDAVFPYINGKNTFQLSLEDLQVDHPYNTYTRKGLPPGPIANPGLDAIIAAINPEDTPYYFYLSDKEGMMHYARTFDGHLANKARYLR</sequence>
<evidence type="ECO:0000313" key="8">
    <source>
        <dbReference type="Proteomes" id="UP000230638"/>
    </source>
</evidence>
<accession>A0A2H0CV34</accession>
<dbReference type="PANTHER" id="PTHR30518:SF2">
    <property type="entry name" value="ENDOLYTIC MUREIN TRANSGLYCOSYLASE"/>
    <property type="match status" value="1"/>
</dbReference>
<evidence type="ECO:0008006" key="9">
    <source>
        <dbReference type="Google" id="ProtNLM"/>
    </source>
</evidence>
<dbReference type="NCBIfam" id="TIGR00247">
    <property type="entry name" value="endolytic transglycosylase MltG"/>
    <property type="match status" value="1"/>
</dbReference>
<dbReference type="InterPro" id="IPR003770">
    <property type="entry name" value="MLTG-like"/>
</dbReference>
<dbReference type="Proteomes" id="UP000230638">
    <property type="component" value="Unassembled WGS sequence"/>
</dbReference>
<keyword evidence="3" id="KW-1133">Transmembrane helix</keyword>
<proteinExistence type="predicted"/>
<keyword evidence="5" id="KW-0456">Lyase</keyword>
<evidence type="ECO:0000256" key="2">
    <source>
        <dbReference type="ARBA" id="ARBA00022692"/>
    </source>
</evidence>
<comment type="caution">
    <text evidence="7">The sequence shown here is derived from an EMBL/GenBank/DDBJ whole genome shotgun (WGS) entry which is preliminary data.</text>
</comment>
<keyword evidence="4" id="KW-0472">Membrane</keyword>
<name>A0A2H0CV34_9BACT</name>
<evidence type="ECO:0000256" key="5">
    <source>
        <dbReference type="ARBA" id="ARBA00023239"/>
    </source>
</evidence>
<evidence type="ECO:0000256" key="4">
    <source>
        <dbReference type="ARBA" id="ARBA00023136"/>
    </source>
</evidence>
<dbReference type="Pfam" id="PF02618">
    <property type="entry name" value="YceG"/>
    <property type="match status" value="1"/>
</dbReference>
<evidence type="ECO:0000256" key="6">
    <source>
        <dbReference type="ARBA" id="ARBA00023316"/>
    </source>
</evidence>
<organism evidence="7 8">
    <name type="scientific">Candidatus Lloydbacteria bacterium CG22_combo_CG10-13_8_21_14_all_47_15</name>
    <dbReference type="NCBI Taxonomy" id="1974635"/>
    <lineage>
        <taxon>Bacteria</taxon>
        <taxon>Candidatus Lloydiibacteriota</taxon>
    </lineage>
</organism>
<keyword evidence="1" id="KW-1003">Cell membrane</keyword>
<keyword evidence="6" id="KW-0961">Cell wall biogenesis/degradation</keyword>
<gene>
    <name evidence="7" type="ORF">COW88_02715</name>
</gene>
<keyword evidence="2" id="KW-0812">Transmembrane</keyword>
<reference evidence="7 8" key="1">
    <citation type="submission" date="2017-09" db="EMBL/GenBank/DDBJ databases">
        <title>Depth-based differentiation of microbial function through sediment-hosted aquifers and enrichment of novel symbionts in the deep terrestrial subsurface.</title>
        <authorList>
            <person name="Probst A.J."/>
            <person name="Ladd B."/>
            <person name="Jarett J.K."/>
            <person name="Geller-Mcgrath D.E."/>
            <person name="Sieber C.M."/>
            <person name="Emerson J.B."/>
            <person name="Anantharaman K."/>
            <person name="Thomas B.C."/>
            <person name="Malmstrom R."/>
            <person name="Stieglmeier M."/>
            <person name="Klingl A."/>
            <person name="Woyke T."/>
            <person name="Ryan C.M."/>
            <person name="Banfield J.F."/>
        </authorList>
    </citation>
    <scope>NUCLEOTIDE SEQUENCE [LARGE SCALE GENOMIC DNA]</scope>
    <source>
        <strain evidence="7">CG22_combo_CG10-13_8_21_14_all_47_15</strain>
    </source>
</reference>
<protein>
    <recommendedName>
        <fullName evidence="9">Endolytic transglycosylase MltG</fullName>
    </recommendedName>
</protein>
<evidence type="ECO:0000256" key="1">
    <source>
        <dbReference type="ARBA" id="ARBA00022475"/>
    </source>
</evidence>
<dbReference type="GO" id="GO:0016829">
    <property type="term" value="F:lyase activity"/>
    <property type="evidence" value="ECO:0007669"/>
    <property type="project" value="UniProtKB-KW"/>
</dbReference>
<dbReference type="AlphaFoldDB" id="A0A2H0CV34"/>
<evidence type="ECO:0000313" key="7">
    <source>
        <dbReference type="EMBL" id="PIP73278.1"/>
    </source>
</evidence>